<dbReference type="InterPro" id="IPR000032">
    <property type="entry name" value="HPr-like"/>
</dbReference>
<dbReference type="GO" id="GO:0005737">
    <property type="term" value="C:cytoplasm"/>
    <property type="evidence" value="ECO:0007669"/>
    <property type="project" value="UniProtKB-SubCell"/>
</dbReference>
<dbReference type="PRINTS" id="PR00107">
    <property type="entry name" value="PHOSPHOCPHPR"/>
</dbReference>
<evidence type="ECO:0000256" key="3">
    <source>
        <dbReference type="ARBA" id="ARBA00022683"/>
    </source>
</evidence>
<dbReference type="PROSITE" id="PS51350">
    <property type="entry name" value="PTS_HPR_DOM"/>
    <property type="match status" value="1"/>
</dbReference>
<dbReference type="Pfam" id="PF00381">
    <property type="entry name" value="PTS-HPr"/>
    <property type="match status" value="1"/>
</dbReference>
<evidence type="ECO:0000256" key="1">
    <source>
        <dbReference type="ARBA" id="ARBA00004496"/>
    </source>
</evidence>
<dbReference type="Gene3D" id="3.30.1340.10">
    <property type="entry name" value="HPr-like"/>
    <property type="match status" value="1"/>
</dbReference>
<gene>
    <name evidence="5" type="ORF">BK138_04630</name>
</gene>
<dbReference type="STRING" id="297318.BK138_04630"/>
<proteinExistence type="predicted"/>
<dbReference type="Proteomes" id="UP000187172">
    <property type="component" value="Unassembled WGS sequence"/>
</dbReference>
<evidence type="ECO:0000313" key="5">
    <source>
        <dbReference type="EMBL" id="OMF57871.1"/>
    </source>
</evidence>
<sequence>MVSQTFTVIHPQGFHARPSKLFVEKANTFPCKVTLFKGEKKANGKSSLGLLTLGIAAGDEIRLEADGEQEEQALQELGQMLTKIYEE</sequence>
<dbReference type="AlphaFoldDB" id="A0A1R1F1H7"/>
<evidence type="ECO:0000256" key="2">
    <source>
        <dbReference type="ARBA" id="ARBA00022490"/>
    </source>
</evidence>
<keyword evidence="3" id="KW-0598">Phosphotransferase system</keyword>
<comment type="subcellular location">
    <subcellularLocation>
        <location evidence="1">Cytoplasm</location>
    </subcellularLocation>
</comment>
<keyword evidence="2" id="KW-0963">Cytoplasm</keyword>
<dbReference type="GO" id="GO:0009401">
    <property type="term" value="P:phosphoenolpyruvate-dependent sugar phosphotransferase system"/>
    <property type="evidence" value="ECO:0007669"/>
    <property type="project" value="UniProtKB-KW"/>
</dbReference>
<evidence type="ECO:0000313" key="6">
    <source>
        <dbReference type="Proteomes" id="UP000187172"/>
    </source>
</evidence>
<organism evidence="5 6">
    <name type="scientific">Paenibacillus rhizosphaerae</name>
    <dbReference type="NCBI Taxonomy" id="297318"/>
    <lineage>
        <taxon>Bacteria</taxon>
        <taxon>Bacillati</taxon>
        <taxon>Bacillota</taxon>
        <taxon>Bacilli</taxon>
        <taxon>Bacillales</taxon>
        <taxon>Paenibacillaceae</taxon>
        <taxon>Paenibacillus</taxon>
    </lineage>
</organism>
<protein>
    <submittedName>
        <fullName evidence="5">Phosphocarrier protein HPr</fullName>
    </submittedName>
</protein>
<accession>A0A1R1F1H7</accession>
<evidence type="ECO:0000259" key="4">
    <source>
        <dbReference type="PROSITE" id="PS51350"/>
    </source>
</evidence>
<dbReference type="PANTHER" id="PTHR33705">
    <property type="entry name" value="PHOSPHOCARRIER PROTEIN HPR"/>
    <property type="match status" value="1"/>
</dbReference>
<dbReference type="PANTHER" id="PTHR33705:SF2">
    <property type="entry name" value="PHOSPHOCARRIER PROTEIN NPR"/>
    <property type="match status" value="1"/>
</dbReference>
<dbReference type="InterPro" id="IPR035895">
    <property type="entry name" value="HPr-like_sf"/>
</dbReference>
<name>A0A1R1F1H7_9BACL</name>
<dbReference type="RefSeq" id="WP_076166519.1">
    <property type="nucleotide sequence ID" value="NZ_MRTP01000001.1"/>
</dbReference>
<dbReference type="SUPFAM" id="SSF55594">
    <property type="entry name" value="HPr-like"/>
    <property type="match status" value="1"/>
</dbReference>
<keyword evidence="6" id="KW-1185">Reference proteome</keyword>
<comment type="caution">
    <text evidence="5">The sequence shown here is derived from an EMBL/GenBank/DDBJ whole genome shotgun (WGS) entry which is preliminary data.</text>
</comment>
<dbReference type="EMBL" id="MRTP01000001">
    <property type="protein sequence ID" value="OMF57871.1"/>
    <property type="molecule type" value="Genomic_DNA"/>
</dbReference>
<dbReference type="NCBIfam" id="TIGR01003">
    <property type="entry name" value="PTS_HPr_family"/>
    <property type="match status" value="1"/>
</dbReference>
<feature type="domain" description="HPr" evidence="4">
    <location>
        <begin position="1"/>
        <end position="87"/>
    </location>
</feature>
<dbReference type="InterPro" id="IPR050399">
    <property type="entry name" value="HPr"/>
</dbReference>
<reference evidence="5 6" key="1">
    <citation type="submission" date="2016-11" db="EMBL/GenBank/DDBJ databases">
        <title>Paenibacillus species isolates.</title>
        <authorList>
            <person name="Beno S.M."/>
        </authorList>
    </citation>
    <scope>NUCLEOTIDE SEQUENCE [LARGE SCALE GENOMIC DNA]</scope>
    <source>
        <strain evidence="5 6">FSL R5-0378</strain>
    </source>
</reference>